<dbReference type="PANTHER" id="PTHR43976:SF16">
    <property type="entry name" value="SHORT-CHAIN DEHYDROGENASE_REDUCTASE FAMILY PROTEIN"/>
    <property type="match status" value="1"/>
</dbReference>
<evidence type="ECO:0000256" key="1">
    <source>
        <dbReference type="ARBA" id="ARBA00006484"/>
    </source>
</evidence>
<dbReference type="PANTHER" id="PTHR43976">
    <property type="entry name" value="SHORT CHAIN DEHYDROGENASE"/>
    <property type="match status" value="1"/>
</dbReference>
<dbReference type="RefSeq" id="WP_166588058.1">
    <property type="nucleotide sequence ID" value="NZ_WWEO01000045.1"/>
</dbReference>
<dbReference type="CDD" id="cd05374">
    <property type="entry name" value="17beta-HSD-like_SDR_c"/>
    <property type="match status" value="1"/>
</dbReference>
<dbReference type="Pfam" id="PF00106">
    <property type="entry name" value="adh_short"/>
    <property type="match status" value="1"/>
</dbReference>
<name>A0A965ZM26_9SPHI</name>
<accession>A0A965ZM26</accession>
<reference evidence="4" key="1">
    <citation type="submission" date="2020-01" db="EMBL/GenBank/DDBJ databases">
        <authorList>
            <person name="Seo Y.L."/>
        </authorList>
    </citation>
    <scope>NUCLEOTIDE SEQUENCE</scope>
    <source>
        <strain evidence="4">R11</strain>
    </source>
</reference>
<sequence length="273" mass="30244">MKTILITGTSTGLGKATAKLFQAKGWNVIATMRSPEKETELRQLENITLLPLDITDNQQVDDTVKAALKLHDVDVVFNNAGYGLIGPIESHTDEQIRAQFDTNFFGTLAVIRAFIPYFRQRNKGLFINTTSLCGLVSNPQSAIYNASKWAMQGLAESLSYDLAQFNVGIKNVAPGGIKSDFIKAMQVTEDKAYETTMAKMTEGFSDGTLMEFTEAEKIAEVVYKAATDEKDQLTYPAGNDAVRLYTKRLAEGPEDYRIGLRNYLNLQSPYPQA</sequence>
<proteinExistence type="inferred from homology"/>
<dbReference type="SUPFAM" id="SSF51735">
    <property type="entry name" value="NAD(P)-binding Rossmann-fold domains"/>
    <property type="match status" value="1"/>
</dbReference>
<dbReference type="PROSITE" id="PS00061">
    <property type="entry name" value="ADH_SHORT"/>
    <property type="match status" value="1"/>
</dbReference>
<dbReference type="InterPro" id="IPR020904">
    <property type="entry name" value="Sc_DH/Rdtase_CS"/>
</dbReference>
<keyword evidence="2" id="KW-0560">Oxidoreductase</keyword>
<dbReference type="InterPro" id="IPR002347">
    <property type="entry name" value="SDR_fam"/>
</dbReference>
<gene>
    <name evidence="4" type="ORF">GSY63_22225</name>
</gene>
<dbReference type="EMBL" id="WWEO01000045">
    <property type="protein sequence ID" value="NCD72096.1"/>
    <property type="molecule type" value="Genomic_DNA"/>
</dbReference>
<keyword evidence="5" id="KW-1185">Reference proteome</keyword>
<protein>
    <submittedName>
        <fullName evidence="4">SDR family NAD(P)-dependent oxidoreductase</fullName>
    </submittedName>
</protein>
<evidence type="ECO:0000256" key="3">
    <source>
        <dbReference type="RuleBase" id="RU000363"/>
    </source>
</evidence>
<dbReference type="PRINTS" id="PR00081">
    <property type="entry name" value="GDHRDH"/>
</dbReference>
<reference evidence="4" key="2">
    <citation type="submission" date="2020-10" db="EMBL/GenBank/DDBJ databases">
        <title>Mucilaginibacter sp. nov., isolated from soil.</title>
        <authorList>
            <person name="Jeon C.O."/>
        </authorList>
    </citation>
    <scope>NUCLEOTIDE SEQUENCE</scope>
    <source>
        <strain evidence="4">R11</strain>
    </source>
</reference>
<dbReference type="Proteomes" id="UP000638732">
    <property type="component" value="Unassembled WGS sequence"/>
</dbReference>
<comment type="caution">
    <text evidence="4">The sequence shown here is derived from an EMBL/GenBank/DDBJ whole genome shotgun (WGS) entry which is preliminary data.</text>
</comment>
<dbReference type="Gene3D" id="3.40.50.720">
    <property type="entry name" value="NAD(P)-binding Rossmann-like Domain"/>
    <property type="match status" value="1"/>
</dbReference>
<dbReference type="InterPro" id="IPR036291">
    <property type="entry name" value="NAD(P)-bd_dom_sf"/>
</dbReference>
<evidence type="ECO:0000313" key="5">
    <source>
        <dbReference type="Proteomes" id="UP000638732"/>
    </source>
</evidence>
<organism evidence="4 5">
    <name type="scientific">Mucilaginibacter agri</name>
    <dbReference type="NCBI Taxonomy" id="2695265"/>
    <lineage>
        <taxon>Bacteria</taxon>
        <taxon>Pseudomonadati</taxon>
        <taxon>Bacteroidota</taxon>
        <taxon>Sphingobacteriia</taxon>
        <taxon>Sphingobacteriales</taxon>
        <taxon>Sphingobacteriaceae</taxon>
        <taxon>Mucilaginibacter</taxon>
    </lineage>
</organism>
<evidence type="ECO:0000313" key="4">
    <source>
        <dbReference type="EMBL" id="NCD72096.1"/>
    </source>
</evidence>
<dbReference type="GO" id="GO:0016491">
    <property type="term" value="F:oxidoreductase activity"/>
    <property type="evidence" value="ECO:0007669"/>
    <property type="project" value="UniProtKB-KW"/>
</dbReference>
<dbReference type="AlphaFoldDB" id="A0A965ZM26"/>
<dbReference type="PRINTS" id="PR00080">
    <property type="entry name" value="SDRFAMILY"/>
</dbReference>
<comment type="similarity">
    <text evidence="1 3">Belongs to the short-chain dehydrogenases/reductases (SDR) family.</text>
</comment>
<evidence type="ECO:0000256" key="2">
    <source>
        <dbReference type="ARBA" id="ARBA00023002"/>
    </source>
</evidence>
<dbReference type="InterPro" id="IPR051911">
    <property type="entry name" value="SDR_oxidoreductase"/>
</dbReference>